<evidence type="ECO:0000313" key="3">
    <source>
        <dbReference type="Proteomes" id="UP000286687"/>
    </source>
</evidence>
<evidence type="ECO:0000313" key="2">
    <source>
        <dbReference type="EMBL" id="RVU63089.1"/>
    </source>
</evidence>
<feature type="transmembrane region" description="Helical" evidence="1">
    <location>
        <begin position="31"/>
        <end position="54"/>
    </location>
</feature>
<feature type="transmembrane region" description="Helical" evidence="1">
    <location>
        <begin position="7"/>
        <end position="25"/>
    </location>
</feature>
<proteinExistence type="predicted"/>
<evidence type="ECO:0000256" key="1">
    <source>
        <dbReference type="SAM" id="Phobius"/>
    </source>
</evidence>
<dbReference type="RefSeq" id="WP_127813822.1">
    <property type="nucleotide sequence ID" value="NZ_LDER01000228.1"/>
</dbReference>
<dbReference type="EMBL" id="LDER01000228">
    <property type="protein sequence ID" value="RVU63089.1"/>
    <property type="molecule type" value="Genomic_DNA"/>
</dbReference>
<sequence>MFKQARVIKIFGFSALLIFSLFSPYGWGKKLALIVFIILLALLSFGTTNLLEYITNKFKKNRDK</sequence>
<organism evidence="2 3">
    <name type="scientific">Bacillus thuringiensis</name>
    <dbReference type="NCBI Taxonomy" id="1428"/>
    <lineage>
        <taxon>Bacteria</taxon>
        <taxon>Bacillati</taxon>
        <taxon>Bacillota</taxon>
        <taxon>Bacilli</taxon>
        <taxon>Bacillales</taxon>
        <taxon>Bacillaceae</taxon>
        <taxon>Bacillus</taxon>
        <taxon>Bacillus cereus group</taxon>
    </lineage>
</organism>
<protein>
    <recommendedName>
        <fullName evidence="4">Group-specific protein</fullName>
    </recommendedName>
</protein>
<keyword evidence="1" id="KW-0472">Membrane</keyword>
<reference evidence="2 3" key="1">
    <citation type="submission" date="2018-01" db="EMBL/GenBank/DDBJ databases">
        <title>Complete genome sequence of G25-42.</title>
        <authorList>
            <person name="Zheng Z."/>
            <person name="Sun M."/>
        </authorList>
    </citation>
    <scope>NUCLEOTIDE SEQUENCE [LARGE SCALE GENOMIC DNA]</scope>
    <source>
        <strain evidence="2 3">G25-42</strain>
    </source>
</reference>
<dbReference type="AlphaFoldDB" id="A0A437SI34"/>
<keyword evidence="1" id="KW-1133">Transmembrane helix</keyword>
<gene>
    <name evidence="2" type="ORF">BM74_17145</name>
</gene>
<accession>A0A437SI34</accession>
<comment type="caution">
    <text evidence="2">The sequence shown here is derived from an EMBL/GenBank/DDBJ whole genome shotgun (WGS) entry which is preliminary data.</text>
</comment>
<evidence type="ECO:0008006" key="4">
    <source>
        <dbReference type="Google" id="ProtNLM"/>
    </source>
</evidence>
<name>A0A437SI34_BACTU</name>
<dbReference type="Proteomes" id="UP000286687">
    <property type="component" value="Unassembled WGS sequence"/>
</dbReference>
<keyword evidence="1" id="KW-0812">Transmembrane</keyword>